<organism evidence="2 3">
    <name type="scientific">Paraconexibacter antarcticus</name>
    <dbReference type="NCBI Taxonomy" id="2949664"/>
    <lineage>
        <taxon>Bacteria</taxon>
        <taxon>Bacillati</taxon>
        <taxon>Actinomycetota</taxon>
        <taxon>Thermoleophilia</taxon>
        <taxon>Solirubrobacterales</taxon>
        <taxon>Paraconexibacteraceae</taxon>
        <taxon>Paraconexibacter</taxon>
    </lineage>
</organism>
<protein>
    <recommendedName>
        <fullName evidence="4">Asl1-like glycosyl hydrolase catalytic domain-containing protein</fullName>
    </recommendedName>
</protein>
<dbReference type="Proteomes" id="UP001056035">
    <property type="component" value="Chromosome"/>
</dbReference>
<evidence type="ECO:0000313" key="2">
    <source>
        <dbReference type="EMBL" id="UTI65835.1"/>
    </source>
</evidence>
<proteinExistence type="predicted"/>
<dbReference type="RefSeq" id="WP_254572513.1">
    <property type="nucleotide sequence ID" value="NZ_CP098502.1"/>
</dbReference>
<feature type="chain" id="PRO_5047469304" description="Asl1-like glycosyl hydrolase catalytic domain-containing protein" evidence="1">
    <location>
        <begin position="36"/>
        <end position="332"/>
    </location>
</feature>
<evidence type="ECO:0008006" key="4">
    <source>
        <dbReference type="Google" id="ProtNLM"/>
    </source>
</evidence>
<keyword evidence="3" id="KW-1185">Reference proteome</keyword>
<feature type="signal peptide" evidence="1">
    <location>
        <begin position="1"/>
        <end position="35"/>
    </location>
</feature>
<dbReference type="EMBL" id="CP098502">
    <property type="protein sequence ID" value="UTI65835.1"/>
    <property type="molecule type" value="Genomic_DNA"/>
</dbReference>
<evidence type="ECO:0000313" key="3">
    <source>
        <dbReference type="Proteomes" id="UP001056035"/>
    </source>
</evidence>
<reference evidence="2 3" key="1">
    <citation type="submission" date="2022-06" db="EMBL/GenBank/DDBJ databases">
        <title>Paraconexibacter antarcticus.</title>
        <authorList>
            <person name="Kim C.S."/>
        </authorList>
    </citation>
    <scope>NUCLEOTIDE SEQUENCE [LARGE SCALE GENOMIC DNA]</scope>
    <source>
        <strain evidence="2 3">02-257</strain>
    </source>
</reference>
<sequence>MPSRRPVVRCAPRLLALLGLLAAVLAAAAPSPAAAKESGELSVGIADQKTTFFTAPLFQDLHISKVRRVVPWDAMNIGYERAELDQWLTAARAASTRPLLSFGHSRVPSRAHTAPTPAQFVASFRKLHKAYPWVTEFAVWNEPNLCGEPLCHKPALAARYYDALRAACRSCTILASEVLDNPTMTPWVKAFLARVKHKPTVWGLHNYLDANRLRTSGTRRLLRLVTGQIWFTETGGIVKRRSAHKQGGFPETVAHAAVAMRWIFDKLVELSPRIKRVYIYHWNPGGPRDSWDSGLVGLDGAARTGYRVLRDRLRTIERRRAATAARHRVAHG</sequence>
<dbReference type="SUPFAM" id="SSF51445">
    <property type="entry name" value="(Trans)glycosidases"/>
    <property type="match status" value="1"/>
</dbReference>
<gene>
    <name evidence="2" type="ORF">NBH00_06360</name>
</gene>
<accession>A0ABY5DYZ4</accession>
<evidence type="ECO:0000256" key="1">
    <source>
        <dbReference type="SAM" id="SignalP"/>
    </source>
</evidence>
<dbReference type="InterPro" id="IPR017853">
    <property type="entry name" value="GH"/>
</dbReference>
<dbReference type="Gene3D" id="3.20.20.80">
    <property type="entry name" value="Glycosidases"/>
    <property type="match status" value="1"/>
</dbReference>
<name>A0ABY5DYZ4_9ACTN</name>
<keyword evidence="1" id="KW-0732">Signal</keyword>